<gene>
    <name evidence="1" type="ORF">R3Q15_09510</name>
</gene>
<reference evidence="1" key="1">
    <citation type="submission" date="2023-10" db="EMBL/GenBank/DDBJ databases">
        <title>Development of a sustainable strategy for remediation of hydrocarbon-contaminated territories based on the waste exchange concept.</title>
        <authorList>
            <person name="Krivoruchko A."/>
        </authorList>
    </citation>
    <scope>NUCLEOTIDE SEQUENCE</scope>
    <source>
        <strain evidence="1">IEGM 1279</strain>
    </source>
</reference>
<proteinExistence type="predicted"/>
<evidence type="ECO:0000313" key="1">
    <source>
        <dbReference type="EMBL" id="MDV6312118.1"/>
    </source>
</evidence>
<name>A0AAE4R5L1_9ACTN</name>
<evidence type="ECO:0000313" key="2">
    <source>
        <dbReference type="Proteomes" id="UP001185922"/>
    </source>
</evidence>
<accession>A0AAE4R5L1</accession>
<organism evidence="1 2">
    <name type="scientific">Gordonia amicalis</name>
    <dbReference type="NCBI Taxonomy" id="89053"/>
    <lineage>
        <taxon>Bacteria</taxon>
        <taxon>Bacillati</taxon>
        <taxon>Actinomycetota</taxon>
        <taxon>Actinomycetes</taxon>
        <taxon>Mycobacteriales</taxon>
        <taxon>Gordoniaceae</taxon>
        <taxon>Gordonia</taxon>
    </lineage>
</organism>
<protein>
    <submittedName>
        <fullName evidence="1">Uncharacterized protein</fullName>
    </submittedName>
</protein>
<sequence length="389" mass="43052">METIDVCLGRDRVPISLDVFRTLFQNSSVNMYRGYSRAIENGRIPFSNLKFLAGRAEIPYPLFFAPLPLVEAQVKAKTDKLLAGTSKTTFSVNSRGDVDLNEVGLIVKDLLRKQETLKRLDPGLKKNQIVGLLRRPGLTPEADALVLRDALGLSRDEMLGARNREALLDLMIARLEANQVLVSQSSRTAMPQLLRTEFSGLTLKDNKIPYIFLAGDPVAEEPVGRKIFTLALLTVLVARKIFAPVRIGAHSEGAEPGREYDIAAAMLMPGDEVASLDLETLDDITAAAERFKVTPSAMTIRAMRLRLVEPDAAGEYLAELRRAFASRAKSGGRTPYIQNAMRKYVGREMARRMFDVLDAGRISPGEFSRVVCVKKIAPADFDAFREAVR</sequence>
<dbReference type="RefSeq" id="WP_152640973.1">
    <property type="nucleotide sequence ID" value="NZ_JAWLKH010000007.1"/>
</dbReference>
<dbReference type="Proteomes" id="UP001185922">
    <property type="component" value="Unassembled WGS sequence"/>
</dbReference>
<dbReference type="EMBL" id="JAWLKH010000007">
    <property type="protein sequence ID" value="MDV6312118.1"/>
    <property type="molecule type" value="Genomic_DNA"/>
</dbReference>
<comment type="caution">
    <text evidence="1">The sequence shown here is derived from an EMBL/GenBank/DDBJ whole genome shotgun (WGS) entry which is preliminary data.</text>
</comment>
<dbReference type="AlphaFoldDB" id="A0AAE4R5L1"/>